<dbReference type="Gene3D" id="3.10.10.10">
    <property type="entry name" value="HIV Type 1 Reverse Transcriptase, subunit A, domain 1"/>
    <property type="match status" value="1"/>
</dbReference>
<keyword evidence="5" id="KW-0511">Multifunctional enzyme</keyword>
<dbReference type="InterPro" id="IPR041588">
    <property type="entry name" value="Integrase_H2C2"/>
</dbReference>
<accession>A0A085M406</accession>
<dbReference type="FunFam" id="3.10.20.370:FF:000001">
    <property type="entry name" value="Retrovirus-related Pol polyprotein from transposon 17.6-like protein"/>
    <property type="match status" value="1"/>
</dbReference>
<dbReference type="Pfam" id="PF17919">
    <property type="entry name" value="RT_RNaseH_2"/>
    <property type="match status" value="1"/>
</dbReference>
<evidence type="ECO:0000313" key="8">
    <source>
        <dbReference type="EMBL" id="KFD51952.1"/>
    </source>
</evidence>
<keyword evidence="9" id="KW-1185">Reference proteome</keyword>
<dbReference type="InterPro" id="IPR043502">
    <property type="entry name" value="DNA/RNA_pol_sf"/>
</dbReference>
<dbReference type="InterPro" id="IPR043128">
    <property type="entry name" value="Rev_trsase/Diguanyl_cyclase"/>
</dbReference>
<dbReference type="Gene3D" id="1.10.340.70">
    <property type="match status" value="1"/>
</dbReference>
<dbReference type="FunFam" id="3.30.70.270:FF:000026">
    <property type="entry name" value="Transposon Ty3-G Gag-Pol polyprotein"/>
    <property type="match status" value="1"/>
</dbReference>
<dbReference type="InterPro" id="IPR000477">
    <property type="entry name" value="RT_dom"/>
</dbReference>
<evidence type="ECO:0000259" key="6">
    <source>
        <dbReference type="PROSITE" id="PS50878"/>
    </source>
</evidence>
<feature type="domain" description="Integrase catalytic" evidence="7">
    <location>
        <begin position="635"/>
        <end position="743"/>
    </location>
</feature>
<dbReference type="FunFam" id="1.10.340.70:FF:000003">
    <property type="entry name" value="Protein CBG25708"/>
    <property type="match status" value="1"/>
</dbReference>
<dbReference type="EC" id="2.7.7.49" evidence="1"/>
<dbReference type="GO" id="GO:0004519">
    <property type="term" value="F:endonuclease activity"/>
    <property type="evidence" value="ECO:0007669"/>
    <property type="project" value="UniProtKB-KW"/>
</dbReference>
<gene>
    <name evidence="8" type="ORF">M513_07281</name>
</gene>
<dbReference type="FunFam" id="3.30.70.270:FF:000003">
    <property type="entry name" value="Transposon Ty3-G Gag-Pol polyprotein"/>
    <property type="match status" value="1"/>
</dbReference>
<dbReference type="Gene3D" id="3.10.20.370">
    <property type="match status" value="1"/>
</dbReference>
<dbReference type="SUPFAM" id="SSF56672">
    <property type="entry name" value="DNA/RNA polymerases"/>
    <property type="match status" value="1"/>
</dbReference>
<dbReference type="InterPro" id="IPR050951">
    <property type="entry name" value="Retrovirus_Pol_polyprotein"/>
</dbReference>
<dbReference type="GO" id="GO:0042575">
    <property type="term" value="C:DNA polymerase complex"/>
    <property type="evidence" value="ECO:0007669"/>
    <property type="project" value="UniProtKB-ARBA"/>
</dbReference>
<dbReference type="Gene3D" id="3.30.70.270">
    <property type="match status" value="2"/>
</dbReference>
<proteinExistence type="predicted"/>
<dbReference type="GO" id="GO:0015074">
    <property type="term" value="P:DNA integration"/>
    <property type="evidence" value="ECO:0007669"/>
    <property type="project" value="InterPro"/>
</dbReference>
<evidence type="ECO:0000259" key="7">
    <source>
        <dbReference type="PROSITE" id="PS50994"/>
    </source>
</evidence>
<dbReference type="PANTHER" id="PTHR37984:SF5">
    <property type="entry name" value="PROTEIN NYNRIN-LIKE"/>
    <property type="match status" value="1"/>
</dbReference>
<dbReference type="InterPro" id="IPR001584">
    <property type="entry name" value="Integrase_cat-core"/>
</dbReference>
<keyword evidence="2" id="KW-0540">Nuclease</keyword>
<evidence type="ECO:0000313" key="9">
    <source>
        <dbReference type="Proteomes" id="UP000030764"/>
    </source>
</evidence>
<dbReference type="Proteomes" id="UP000030764">
    <property type="component" value="Unassembled WGS sequence"/>
</dbReference>
<dbReference type="CDD" id="cd01647">
    <property type="entry name" value="RT_LTR"/>
    <property type="match status" value="1"/>
</dbReference>
<dbReference type="AlphaFoldDB" id="A0A085M406"/>
<dbReference type="GO" id="GO:0003676">
    <property type="term" value="F:nucleic acid binding"/>
    <property type="evidence" value="ECO:0007669"/>
    <property type="project" value="InterPro"/>
</dbReference>
<dbReference type="InterPro" id="IPR036397">
    <property type="entry name" value="RNaseH_sf"/>
</dbReference>
<name>A0A085M406_9BILA</name>
<dbReference type="PROSITE" id="PS50878">
    <property type="entry name" value="RT_POL"/>
    <property type="match status" value="1"/>
</dbReference>
<dbReference type="InterPro" id="IPR041577">
    <property type="entry name" value="RT_RNaseH_2"/>
</dbReference>
<dbReference type="PROSITE" id="PS50994">
    <property type="entry name" value="INTEGRASE"/>
    <property type="match status" value="1"/>
</dbReference>
<dbReference type="PANTHER" id="PTHR37984">
    <property type="entry name" value="PROTEIN CBG26694"/>
    <property type="match status" value="1"/>
</dbReference>
<keyword evidence="4" id="KW-0548">Nucleotidyltransferase</keyword>
<protein>
    <recommendedName>
        <fullName evidence="1">RNA-directed DNA polymerase</fullName>
        <ecNumber evidence="1">2.7.7.49</ecNumber>
    </recommendedName>
</protein>
<dbReference type="SUPFAM" id="SSF53098">
    <property type="entry name" value="Ribonuclease H-like"/>
    <property type="match status" value="1"/>
</dbReference>
<keyword evidence="4" id="KW-0808">Transferase</keyword>
<dbReference type="EMBL" id="KL363234">
    <property type="protein sequence ID" value="KFD51952.1"/>
    <property type="molecule type" value="Genomic_DNA"/>
</dbReference>
<dbReference type="InterPro" id="IPR012337">
    <property type="entry name" value="RNaseH-like_sf"/>
</dbReference>
<evidence type="ECO:0000256" key="3">
    <source>
        <dbReference type="ARBA" id="ARBA00022759"/>
    </source>
</evidence>
<dbReference type="Pfam" id="PF17921">
    <property type="entry name" value="Integrase_H2C2"/>
    <property type="match status" value="1"/>
</dbReference>
<dbReference type="Pfam" id="PF00078">
    <property type="entry name" value="RVT_1"/>
    <property type="match status" value="1"/>
</dbReference>
<evidence type="ECO:0000256" key="4">
    <source>
        <dbReference type="ARBA" id="ARBA00022918"/>
    </source>
</evidence>
<dbReference type="GO" id="GO:0003964">
    <property type="term" value="F:RNA-directed DNA polymerase activity"/>
    <property type="evidence" value="ECO:0007669"/>
    <property type="project" value="UniProtKB-KW"/>
</dbReference>
<keyword evidence="4" id="KW-0695">RNA-directed DNA polymerase</keyword>
<evidence type="ECO:0000256" key="1">
    <source>
        <dbReference type="ARBA" id="ARBA00012493"/>
    </source>
</evidence>
<keyword evidence="3" id="KW-0378">Hydrolase</keyword>
<evidence type="ECO:0000256" key="2">
    <source>
        <dbReference type="ARBA" id="ARBA00022722"/>
    </source>
</evidence>
<feature type="domain" description="Reverse transcriptase" evidence="6">
    <location>
        <begin position="1"/>
        <end position="237"/>
    </location>
</feature>
<organism evidence="8 9">
    <name type="scientific">Trichuris suis</name>
    <name type="common">pig whipworm</name>
    <dbReference type="NCBI Taxonomy" id="68888"/>
    <lineage>
        <taxon>Eukaryota</taxon>
        <taxon>Metazoa</taxon>
        <taxon>Ecdysozoa</taxon>
        <taxon>Nematoda</taxon>
        <taxon>Enoplea</taxon>
        <taxon>Dorylaimia</taxon>
        <taxon>Trichinellida</taxon>
        <taxon>Trichuridae</taxon>
        <taxon>Trichuris</taxon>
    </lineage>
</organism>
<evidence type="ECO:0000256" key="5">
    <source>
        <dbReference type="ARBA" id="ARBA00023268"/>
    </source>
</evidence>
<keyword evidence="3" id="KW-0255">Endonuclease</keyword>
<dbReference type="CDD" id="cd09274">
    <property type="entry name" value="RNase_HI_RT_Ty3"/>
    <property type="match status" value="1"/>
</dbReference>
<reference evidence="8 9" key="1">
    <citation type="journal article" date="2014" name="Nat. Genet.">
        <title>Genome and transcriptome of the porcine whipworm Trichuris suis.</title>
        <authorList>
            <person name="Jex A.R."/>
            <person name="Nejsum P."/>
            <person name="Schwarz E.M."/>
            <person name="Hu L."/>
            <person name="Young N.D."/>
            <person name="Hall R.S."/>
            <person name="Korhonen P.K."/>
            <person name="Liao S."/>
            <person name="Thamsborg S."/>
            <person name="Xia J."/>
            <person name="Xu P."/>
            <person name="Wang S."/>
            <person name="Scheerlinck J.P."/>
            <person name="Hofmann A."/>
            <person name="Sternberg P.W."/>
            <person name="Wang J."/>
            <person name="Gasser R.B."/>
        </authorList>
    </citation>
    <scope>NUCLEOTIDE SEQUENCE [LARGE SCALE GENOMIC DNA]</scope>
    <source>
        <strain evidence="8">DCEP-RM93M</strain>
    </source>
</reference>
<dbReference type="Gene3D" id="3.30.420.10">
    <property type="entry name" value="Ribonuclease H-like superfamily/Ribonuclease H"/>
    <property type="match status" value="1"/>
</dbReference>
<sequence length="865" mass="98439">MKTGEAQTDDALVKTFMQKFEDVFTRRSSALIGYQATVYMNKDAVPKVFKPRPVPFALEERVEAELQRRVDEDILEPVDSGCTEIGWASPIVCVVKASGKVRICGDFKFEDFVVKLNGGALFSVIDLKDAYLQMEVAPASRKYLVIATHKGYYRFKRLPFGVSFAPALFQKTMEQFLAGLEGVAVYIDDIIVSGANREEHMERLHAVFLRLRHAGVRVHAEKCRFLQFSVNYLGHRIDANGVHPTGERIEAIKNMPVPKNTQELRSFLGVVNYYARFIPRLQPLCAPLYELIKTGSKWSWGKQHKQLFDQLRRCLSSSDTLVHYDENLPLVLYTDACDCGLGAVLRRTFNAGTEKPIAFASRLLTDVEKRYSTVDKEALGIVFGVTKFAQYLYGRRFTLKTDHKPLERILGDHRELPIVATNRLSRWALILGTYEYTVEYVAGNRNAPADALSRLAVHSVDVTPTELQRSGQLLNIRLADLPVTKQQLRQHSLKDAQISDVIKYLAGSWPCRRNDIREEIRPFAERREELSYEDRIVLWQGRIVIPKVLRPAVLQMIHDGHPGICAMKSIARFYVWWPGLDGDIERYVRNCSGCQENQPRPPEVPLFSWNMPSEPWARLHVDLAGPFKNLNWLVIVDAYSKWRLFATSGLPKYIVSDNGPQFVSEEFATFCRSNNIVHVRTTPYHPKTNGLAERAARTFKERLAKAGEVSEIELCLQRFLFSYRNTPHATTGRSPAELLFSRRLRNQLDLLKPSLESTVDIRTFKQAVYHDRKARPRVFQPGEKVFVSQHRGGSQKGAVIDRTAENSYRVECNGTVQRKHADQLRRCDLHGAVSQLPDDADGTNDLSTEGNDFHMKIGSCYGKDA</sequence>